<dbReference type="SUPFAM" id="SSF51905">
    <property type="entry name" value="FAD/NAD(P)-binding domain"/>
    <property type="match status" value="1"/>
</dbReference>
<dbReference type="GO" id="GO:0046872">
    <property type="term" value="F:metal ion binding"/>
    <property type="evidence" value="ECO:0007669"/>
    <property type="project" value="UniProtKB-KW"/>
</dbReference>
<evidence type="ECO:0000256" key="2">
    <source>
        <dbReference type="ARBA" id="ARBA00001966"/>
    </source>
</evidence>
<dbReference type="GO" id="GO:0051536">
    <property type="term" value="F:iron-sulfur cluster binding"/>
    <property type="evidence" value="ECO:0007669"/>
    <property type="project" value="UniProtKB-KW"/>
</dbReference>
<dbReference type="Proteomes" id="UP000581135">
    <property type="component" value="Unassembled WGS sequence"/>
</dbReference>
<gene>
    <name evidence="11" type="ORF">FHR98_000389</name>
</gene>
<dbReference type="RefSeq" id="WP_183414936.1">
    <property type="nucleotide sequence ID" value="NZ_JACHXA010000001.1"/>
</dbReference>
<dbReference type="Gene3D" id="3.20.20.70">
    <property type="entry name" value="Aldolase class I"/>
    <property type="match status" value="1"/>
</dbReference>
<dbReference type="InterPro" id="IPR001155">
    <property type="entry name" value="OxRdtase_FMN_N"/>
</dbReference>
<dbReference type="EMBL" id="JACHXA010000001">
    <property type="protein sequence ID" value="MBB3064124.1"/>
    <property type="molecule type" value="Genomic_DNA"/>
</dbReference>
<dbReference type="EC" id="1.5.8.1" evidence="11"/>
<keyword evidence="6" id="KW-0479">Metal-binding</keyword>
<keyword evidence="8" id="KW-0408">Iron</keyword>
<dbReference type="Pfam" id="PF00724">
    <property type="entry name" value="Oxidored_FMN"/>
    <property type="match status" value="1"/>
</dbReference>
<dbReference type="InterPro" id="IPR051793">
    <property type="entry name" value="NADH:flavin_oxidoreductase"/>
</dbReference>
<keyword evidence="12" id="KW-1185">Reference proteome</keyword>
<keyword evidence="9" id="KW-0411">Iron-sulfur</keyword>
<evidence type="ECO:0000256" key="4">
    <source>
        <dbReference type="ARBA" id="ARBA00022630"/>
    </source>
</evidence>
<dbReference type="GO" id="GO:0010181">
    <property type="term" value="F:FMN binding"/>
    <property type="evidence" value="ECO:0007669"/>
    <property type="project" value="InterPro"/>
</dbReference>
<keyword evidence="5" id="KW-0288">FMN</keyword>
<dbReference type="GO" id="GO:0050470">
    <property type="term" value="F:trimethylamine dehydrogenase activity"/>
    <property type="evidence" value="ECO:0007669"/>
    <property type="project" value="UniProtKB-EC"/>
</dbReference>
<keyword evidence="4" id="KW-0285">Flavoprotein</keyword>
<dbReference type="SUPFAM" id="SSF51971">
    <property type="entry name" value="Nucleotide-binding domain"/>
    <property type="match status" value="1"/>
</dbReference>
<dbReference type="EC" id="1.5.8.2" evidence="11"/>
<dbReference type="Pfam" id="PF13450">
    <property type="entry name" value="NAD_binding_8"/>
    <property type="match status" value="1"/>
</dbReference>
<protein>
    <submittedName>
        <fullName evidence="11">Dimethylamine/trimethylamine dehydrogenase</fullName>
        <ecNumber evidence="11">1.5.8.1</ecNumber>
        <ecNumber evidence="11">1.5.8.2</ecNumber>
    </submittedName>
</protein>
<evidence type="ECO:0000256" key="9">
    <source>
        <dbReference type="ARBA" id="ARBA00023014"/>
    </source>
</evidence>
<dbReference type="PANTHER" id="PTHR42917">
    <property type="entry name" value="2,4-DIENOYL-COA REDUCTASE"/>
    <property type="match status" value="1"/>
</dbReference>
<evidence type="ECO:0000259" key="10">
    <source>
        <dbReference type="Pfam" id="PF00724"/>
    </source>
</evidence>
<evidence type="ECO:0000313" key="12">
    <source>
        <dbReference type="Proteomes" id="UP000581135"/>
    </source>
</evidence>
<dbReference type="Gene3D" id="3.50.50.60">
    <property type="entry name" value="FAD/NAD(P)-binding domain"/>
    <property type="match status" value="1"/>
</dbReference>
<evidence type="ECO:0000256" key="3">
    <source>
        <dbReference type="ARBA" id="ARBA00011048"/>
    </source>
</evidence>
<dbReference type="GO" id="GO:0047133">
    <property type="term" value="F:dimethylamine dehydrogenase activity"/>
    <property type="evidence" value="ECO:0007669"/>
    <property type="project" value="UniProtKB-EC"/>
</dbReference>
<reference evidence="11 12" key="1">
    <citation type="submission" date="2020-08" db="EMBL/GenBank/DDBJ databases">
        <title>Genomic Encyclopedia of Type Strains, Phase III (KMG-III): the genomes of soil and plant-associated and newly described type strains.</title>
        <authorList>
            <person name="Whitman W."/>
        </authorList>
    </citation>
    <scope>NUCLEOTIDE SEQUENCE [LARGE SCALE GENOMIC DNA]</scope>
    <source>
        <strain evidence="11 12">CECT 8803</strain>
    </source>
</reference>
<dbReference type="AlphaFoldDB" id="A0A839SQM2"/>
<dbReference type="PRINTS" id="PR00420">
    <property type="entry name" value="RNGMNOXGNASE"/>
</dbReference>
<dbReference type="PANTHER" id="PTHR42917:SF2">
    <property type="entry name" value="2,4-DIENOYL-COA REDUCTASE [(2E)-ENOYL-COA-PRODUCING]"/>
    <property type="match status" value="1"/>
</dbReference>
<dbReference type="SUPFAM" id="SSF51395">
    <property type="entry name" value="FMN-linked oxidoreductases"/>
    <property type="match status" value="1"/>
</dbReference>
<evidence type="ECO:0000313" key="11">
    <source>
        <dbReference type="EMBL" id="MBB3064124.1"/>
    </source>
</evidence>
<evidence type="ECO:0000256" key="6">
    <source>
        <dbReference type="ARBA" id="ARBA00022723"/>
    </source>
</evidence>
<dbReference type="InterPro" id="IPR013785">
    <property type="entry name" value="Aldolase_TIM"/>
</dbReference>
<evidence type="ECO:0000256" key="7">
    <source>
        <dbReference type="ARBA" id="ARBA00023002"/>
    </source>
</evidence>
<evidence type="ECO:0000256" key="5">
    <source>
        <dbReference type="ARBA" id="ARBA00022643"/>
    </source>
</evidence>
<feature type="domain" description="NADH:flavin oxidoreductase/NADH oxidase N-terminal" evidence="10">
    <location>
        <begin position="10"/>
        <end position="334"/>
    </location>
</feature>
<evidence type="ECO:0000256" key="8">
    <source>
        <dbReference type="ARBA" id="ARBA00023004"/>
    </source>
</evidence>
<dbReference type="InterPro" id="IPR036188">
    <property type="entry name" value="FAD/NAD-bd_sf"/>
</dbReference>
<comment type="similarity">
    <text evidence="3">In the N-terminal section; belongs to the NADH:flavin oxidoreductase/NADH oxidase family.</text>
</comment>
<comment type="caution">
    <text evidence="11">The sequence shown here is derived from an EMBL/GenBank/DDBJ whole genome shotgun (WGS) entry which is preliminary data.</text>
</comment>
<evidence type="ECO:0000256" key="1">
    <source>
        <dbReference type="ARBA" id="ARBA00001917"/>
    </source>
</evidence>
<accession>A0A839SQM2</accession>
<sequence>MTRDPRYDVLFEPVRIGPLTARNRFYQVPHCSGMGRAWPQALAAMRAMKAAGGWAVVNTEYCSIHPSSDDTPYPYASLWDAGDVRANARMTEAVHDQGALAGVELWHGGNYVGNLASREPPIDIMSLPSRTDPVQSRVLYKDDIRALRRWHSDAAKRAVEAGFDLVYVYATHAYLLDHFLSPVSNQRTDEYGGSLENRVRILRELLIETREAIGPDRALAVRFTAANLGGKGAPTEELREMLSILGPLADIWDLVVDDYTLEMGSSRFVEEGAQESYLAGLRQLLGKPVVGVGRFTSPDTMVGMVKRGVLDFIGAARPSIADPFLPRKIEEGRLEEIRECIGCNICYASNSRGNPIRCTQNPTMGEEWRSGWHPEQIEPAGSKDSILVVGAGPAGLEAAVALARRGYAVTLAEASDTLGGRVTRESRLPGLAAWGRVRDHRLELMKGLPNLQVYPASRMSAADVLGFGAPVVALATGAAWRRDGIGRLHRAPQPGFDSAAVLTPDDLMSPEVPDLPPGPVVIYDDDRYYMAAVLAEKLALGGRAVTLVTTGGTAAAWAYFTEELDRTNARLLSLGVTLRTSSAVVSFDGAGAEVSCLFSDRREVLAAVGLVTVTARSPEDLLYRQLIQNPAALRDSGIRLLQRVGDCLAPALIAHAVHAGHRFARELDASKPWDAARRELAAP</sequence>
<name>A0A839SQM2_9PROT</name>
<proteinExistence type="inferred from homology"/>
<comment type="cofactor">
    <cofactor evidence="2">
        <name>[4Fe-4S] cluster</name>
        <dbReference type="ChEBI" id="CHEBI:49883"/>
    </cofactor>
</comment>
<comment type="cofactor">
    <cofactor evidence="1">
        <name>FMN</name>
        <dbReference type="ChEBI" id="CHEBI:58210"/>
    </cofactor>
</comment>
<dbReference type="Gene3D" id="3.40.50.720">
    <property type="entry name" value="NAD(P)-binding Rossmann-like Domain"/>
    <property type="match status" value="1"/>
</dbReference>
<organism evidence="11 12">
    <name type="scientific">Limibacillus halophilus</name>
    <dbReference type="NCBI Taxonomy" id="1579333"/>
    <lineage>
        <taxon>Bacteria</taxon>
        <taxon>Pseudomonadati</taxon>
        <taxon>Pseudomonadota</taxon>
        <taxon>Alphaproteobacteria</taxon>
        <taxon>Rhodospirillales</taxon>
        <taxon>Rhodovibrionaceae</taxon>
        <taxon>Limibacillus</taxon>
    </lineage>
</organism>
<keyword evidence="7 11" id="KW-0560">Oxidoreductase</keyword>